<feature type="compositionally biased region" description="Basic and acidic residues" evidence="1">
    <location>
        <begin position="151"/>
        <end position="160"/>
    </location>
</feature>
<protein>
    <recommendedName>
        <fullName evidence="2">N-acetyltransferase domain-containing protein</fullName>
    </recommendedName>
</protein>
<dbReference type="InterPro" id="IPR000182">
    <property type="entry name" value="GNAT_dom"/>
</dbReference>
<dbReference type="OrthoDB" id="417877at2759"/>
<name>A0A8H5BJ75_9AGAR</name>
<dbReference type="SUPFAM" id="SSF55729">
    <property type="entry name" value="Acyl-CoA N-acyltransferases (Nat)"/>
    <property type="match status" value="1"/>
</dbReference>
<feature type="compositionally biased region" description="Basic and acidic residues" evidence="1">
    <location>
        <begin position="172"/>
        <end position="182"/>
    </location>
</feature>
<dbReference type="AlphaFoldDB" id="A0A8H5BJ75"/>
<organism evidence="3 4">
    <name type="scientific">Ephemerocybe angulata</name>
    <dbReference type="NCBI Taxonomy" id="980116"/>
    <lineage>
        <taxon>Eukaryota</taxon>
        <taxon>Fungi</taxon>
        <taxon>Dikarya</taxon>
        <taxon>Basidiomycota</taxon>
        <taxon>Agaricomycotina</taxon>
        <taxon>Agaricomycetes</taxon>
        <taxon>Agaricomycetidae</taxon>
        <taxon>Agaricales</taxon>
        <taxon>Agaricineae</taxon>
        <taxon>Psathyrellaceae</taxon>
        <taxon>Ephemerocybe</taxon>
    </lineage>
</organism>
<feature type="domain" description="N-acetyltransferase" evidence="2">
    <location>
        <begin position="178"/>
        <end position="248"/>
    </location>
</feature>
<dbReference type="InterPro" id="IPR016181">
    <property type="entry name" value="Acyl_CoA_acyltransferase"/>
</dbReference>
<dbReference type="EMBL" id="JAACJK010000166">
    <property type="protein sequence ID" value="KAF5323483.1"/>
    <property type="molecule type" value="Genomic_DNA"/>
</dbReference>
<dbReference type="Pfam" id="PF13302">
    <property type="entry name" value="Acetyltransf_3"/>
    <property type="match status" value="1"/>
</dbReference>
<keyword evidence="4" id="KW-1185">Reference proteome</keyword>
<dbReference type="GO" id="GO:0016747">
    <property type="term" value="F:acyltransferase activity, transferring groups other than amino-acyl groups"/>
    <property type="evidence" value="ECO:0007669"/>
    <property type="project" value="InterPro"/>
</dbReference>
<reference evidence="3 4" key="1">
    <citation type="journal article" date="2020" name="ISME J.">
        <title>Uncovering the hidden diversity of litter-decomposition mechanisms in mushroom-forming fungi.</title>
        <authorList>
            <person name="Floudas D."/>
            <person name="Bentzer J."/>
            <person name="Ahren D."/>
            <person name="Johansson T."/>
            <person name="Persson P."/>
            <person name="Tunlid A."/>
        </authorList>
    </citation>
    <scope>NUCLEOTIDE SEQUENCE [LARGE SCALE GENOMIC DNA]</scope>
    <source>
        <strain evidence="3 4">CBS 175.51</strain>
    </source>
</reference>
<sequence>MNNHQLRPLEVNPATGEPFLRLRKHSNVIITPPRLSDCPRIASLIGDPIIYEQLSVPQVPYLVGRLLVKLIIRCTNPADHRQLENPTAEHAEAYMSRIKPQADAILKALGDAEEQEELLVADGCPVSYIREVQSDGSDLLIGHISIHASESRSKEFRQGEGNKIIDGPSESEEVKKQEREPEQASTVVEWTIGDWLAPSHHGQGIMSDTVDTLIHDWAIPRMKVQRIAVAAFLGNPGSVRVFEKNGFRTRSVVEDAVEVRGKRRGLHILEWEVDQ</sequence>
<feature type="region of interest" description="Disordered" evidence="1">
    <location>
        <begin position="151"/>
        <end position="183"/>
    </location>
</feature>
<dbReference type="PANTHER" id="PTHR43328:SF1">
    <property type="entry name" value="N-ACETYLTRANSFERASE DOMAIN-CONTAINING PROTEIN"/>
    <property type="match status" value="1"/>
</dbReference>
<evidence type="ECO:0000256" key="1">
    <source>
        <dbReference type="SAM" id="MobiDB-lite"/>
    </source>
</evidence>
<dbReference type="Proteomes" id="UP000541558">
    <property type="component" value="Unassembled WGS sequence"/>
</dbReference>
<evidence type="ECO:0000313" key="3">
    <source>
        <dbReference type="EMBL" id="KAF5323483.1"/>
    </source>
</evidence>
<proteinExistence type="predicted"/>
<dbReference type="PANTHER" id="PTHR43328">
    <property type="entry name" value="ACETYLTRANSFERASE-RELATED"/>
    <property type="match status" value="1"/>
</dbReference>
<accession>A0A8H5BJ75</accession>
<gene>
    <name evidence="3" type="ORF">D9611_005528</name>
</gene>
<dbReference type="Gene3D" id="3.40.630.30">
    <property type="match status" value="1"/>
</dbReference>
<comment type="caution">
    <text evidence="3">The sequence shown here is derived from an EMBL/GenBank/DDBJ whole genome shotgun (WGS) entry which is preliminary data.</text>
</comment>
<evidence type="ECO:0000259" key="2">
    <source>
        <dbReference type="Pfam" id="PF13302"/>
    </source>
</evidence>
<evidence type="ECO:0000313" key="4">
    <source>
        <dbReference type="Proteomes" id="UP000541558"/>
    </source>
</evidence>